<keyword evidence="3" id="KW-1185">Reference proteome</keyword>
<dbReference type="EMBL" id="JBHSYQ010000003">
    <property type="protein sequence ID" value="MFC6997811.1"/>
    <property type="molecule type" value="Genomic_DNA"/>
</dbReference>
<dbReference type="RefSeq" id="WP_066618458.1">
    <property type="nucleotide sequence ID" value="NZ_JBHSYQ010000003.1"/>
</dbReference>
<keyword evidence="1" id="KW-0472">Membrane</keyword>
<protein>
    <submittedName>
        <fullName evidence="2">DoxX family protein</fullName>
    </submittedName>
</protein>
<organism evidence="2 3">
    <name type="scientific">Rufibacter roseus</name>
    <dbReference type="NCBI Taxonomy" id="1567108"/>
    <lineage>
        <taxon>Bacteria</taxon>
        <taxon>Pseudomonadati</taxon>
        <taxon>Bacteroidota</taxon>
        <taxon>Cytophagia</taxon>
        <taxon>Cytophagales</taxon>
        <taxon>Hymenobacteraceae</taxon>
        <taxon>Rufibacter</taxon>
    </lineage>
</organism>
<feature type="transmembrane region" description="Helical" evidence="1">
    <location>
        <begin position="68"/>
        <end position="87"/>
    </location>
</feature>
<evidence type="ECO:0000256" key="1">
    <source>
        <dbReference type="SAM" id="Phobius"/>
    </source>
</evidence>
<accession>A0ABW2DN84</accession>
<evidence type="ECO:0000313" key="2">
    <source>
        <dbReference type="EMBL" id="MFC6997811.1"/>
    </source>
</evidence>
<feature type="transmembrane region" description="Helical" evidence="1">
    <location>
        <begin position="20"/>
        <end position="41"/>
    </location>
</feature>
<keyword evidence="1" id="KW-1133">Transmembrane helix</keyword>
<keyword evidence="1" id="KW-0812">Transmembrane</keyword>
<comment type="caution">
    <text evidence="2">The sequence shown here is derived from an EMBL/GenBank/DDBJ whole genome shotgun (WGS) entry which is preliminary data.</text>
</comment>
<gene>
    <name evidence="2" type="ORF">ACFQHR_09245</name>
</gene>
<feature type="transmembrane region" description="Helical" evidence="1">
    <location>
        <begin position="92"/>
        <end position="112"/>
    </location>
</feature>
<evidence type="ECO:0000313" key="3">
    <source>
        <dbReference type="Proteomes" id="UP001596405"/>
    </source>
</evidence>
<feature type="transmembrane region" description="Helical" evidence="1">
    <location>
        <begin position="168"/>
        <end position="187"/>
    </location>
</feature>
<proteinExistence type="predicted"/>
<sequence>MNISAKLDQLHLQARGNKWLYIFAIFLRFALAFGFITSGMVKVWGERFTVLPVSHPMGNYLEALFHTGYYYTVIGVMQVTAAVLLLFPRTALLGAVIYFPIILNICILSLSVRFEGSFVSSPLMVFANLYLLCWYYHKWKYILPINRPSVENELPQWKDLSSKFPFKFFAGSFGAVAMVFLVFFYGYDIMPRNTTRDCLSQCEDSPNPQACRDFCDCIHKQGQPLKKCLDAYHVALPE</sequence>
<name>A0ABW2DN84_9BACT</name>
<reference evidence="3" key="1">
    <citation type="journal article" date="2019" name="Int. J. Syst. Evol. Microbiol.">
        <title>The Global Catalogue of Microorganisms (GCM) 10K type strain sequencing project: providing services to taxonomists for standard genome sequencing and annotation.</title>
        <authorList>
            <consortium name="The Broad Institute Genomics Platform"/>
            <consortium name="The Broad Institute Genome Sequencing Center for Infectious Disease"/>
            <person name="Wu L."/>
            <person name="Ma J."/>
        </authorList>
    </citation>
    <scope>NUCLEOTIDE SEQUENCE [LARGE SCALE GENOMIC DNA]</scope>
    <source>
        <strain evidence="3">CGMCC 4.7393</strain>
    </source>
</reference>
<dbReference type="Proteomes" id="UP001596405">
    <property type="component" value="Unassembled WGS sequence"/>
</dbReference>